<dbReference type="PROSITE" id="PS51273">
    <property type="entry name" value="GATASE_TYPE_1"/>
    <property type="match status" value="1"/>
</dbReference>
<keyword evidence="10" id="KW-1185">Reference proteome</keyword>
<name>B5IA83_ACIB4</name>
<dbReference type="RefSeq" id="WP_008082062.1">
    <property type="nucleotide sequence ID" value="NC_013926.1"/>
</dbReference>
<dbReference type="STRING" id="439481.Aboo_0468"/>
<dbReference type="GO" id="GO:0006543">
    <property type="term" value="P:L-glutamine catabolic process"/>
    <property type="evidence" value="ECO:0007669"/>
    <property type="project" value="UniProtKB-UniRule"/>
</dbReference>
<dbReference type="GO" id="GO:0005829">
    <property type="term" value="C:cytosol"/>
    <property type="evidence" value="ECO:0007669"/>
    <property type="project" value="TreeGrafter"/>
</dbReference>
<evidence type="ECO:0000256" key="8">
    <source>
        <dbReference type="PIRSR" id="PIRSR005639-2"/>
    </source>
</evidence>
<dbReference type="Pfam" id="PF01174">
    <property type="entry name" value="SNO"/>
    <property type="match status" value="1"/>
</dbReference>
<evidence type="ECO:0000256" key="3">
    <source>
        <dbReference type="ARBA" id="ARBA00022962"/>
    </source>
</evidence>
<dbReference type="SUPFAM" id="SSF52317">
    <property type="entry name" value="Class I glutamine amidotransferase-like"/>
    <property type="match status" value="1"/>
</dbReference>
<feature type="active site" description="Nucleophile" evidence="6 7">
    <location>
        <position position="85"/>
    </location>
</feature>
<keyword evidence="4 6" id="KW-0456">Lyase</keyword>
<evidence type="ECO:0000256" key="5">
    <source>
        <dbReference type="ARBA" id="ARBA00049534"/>
    </source>
</evidence>
<dbReference type="FunFam" id="3.40.50.880:FF:000010">
    <property type="entry name" value="uncharacterized protein LOC100176842 isoform X2"/>
    <property type="match status" value="1"/>
</dbReference>
<keyword evidence="3 6" id="KW-0315">Glutamine amidotransferase</keyword>
<feature type="binding site" evidence="6 8">
    <location>
        <position position="113"/>
    </location>
    <ligand>
        <name>L-glutamine</name>
        <dbReference type="ChEBI" id="CHEBI:58359"/>
    </ligand>
</feature>
<reference evidence="9" key="1">
    <citation type="submission" date="2010-02" db="EMBL/GenBank/DDBJ databases">
        <title>Complete sequence of Aciduliprofundum boonei T469.</title>
        <authorList>
            <consortium name="US DOE Joint Genome Institute"/>
            <person name="Lucas S."/>
            <person name="Copeland A."/>
            <person name="Lapidus A."/>
            <person name="Cheng J.-F."/>
            <person name="Bruce D."/>
            <person name="Goodwin L."/>
            <person name="Pitluck S."/>
            <person name="Saunders E."/>
            <person name="Detter J.C."/>
            <person name="Han C."/>
            <person name="Tapia R."/>
            <person name="Land M."/>
            <person name="Hauser L."/>
            <person name="Kyrpides N."/>
            <person name="Mikhailova N."/>
            <person name="Flores G."/>
            <person name="Reysenbach A.-L."/>
            <person name="Woyke T."/>
        </authorList>
    </citation>
    <scope>NUCLEOTIDE SEQUENCE</scope>
    <source>
        <strain evidence="9">T469</strain>
    </source>
</reference>
<dbReference type="GO" id="GO:0042823">
    <property type="term" value="P:pyridoxal phosphate biosynthetic process"/>
    <property type="evidence" value="ECO:0007669"/>
    <property type="project" value="UniProtKB-UniRule"/>
</dbReference>
<dbReference type="HAMAP" id="MF_01615">
    <property type="entry name" value="PdxT"/>
    <property type="match status" value="1"/>
</dbReference>
<feature type="active site" description="Charge relay system" evidence="6 7">
    <location>
        <position position="178"/>
    </location>
</feature>
<dbReference type="EMBL" id="CP001941">
    <property type="protein sequence ID" value="ADD08279.1"/>
    <property type="molecule type" value="Genomic_DNA"/>
</dbReference>
<dbReference type="NCBIfam" id="TIGR03800">
    <property type="entry name" value="PLP_synth_Pdx2"/>
    <property type="match status" value="1"/>
</dbReference>
<dbReference type="EC" id="4.3.3.6" evidence="6"/>
<comment type="catalytic activity">
    <reaction evidence="6">
        <text>aldehydo-D-ribose 5-phosphate + D-glyceraldehyde 3-phosphate + L-glutamine = pyridoxal 5'-phosphate + L-glutamate + phosphate + 3 H2O + H(+)</text>
        <dbReference type="Rhea" id="RHEA:31507"/>
        <dbReference type="ChEBI" id="CHEBI:15377"/>
        <dbReference type="ChEBI" id="CHEBI:15378"/>
        <dbReference type="ChEBI" id="CHEBI:29985"/>
        <dbReference type="ChEBI" id="CHEBI:43474"/>
        <dbReference type="ChEBI" id="CHEBI:58273"/>
        <dbReference type="ChEBI" id="CHEBI:58359"/>
        <dbReference type="ChEBI" id="CHEBI:59776"/>
        <dbReference type="ChEBI" id="CHEBI:597326"/>
        <dbReference type="EC" id="4.3.3.6"/>
    </reaction>
</comment>
<comment type="pathway">
    <text evidence="6">Cofactor biosynthesis; pyridoxal 5'-phosphate biosynthesis.</text>
</comment>
<evidence type="ECO:0000313" key="10">
    <source>
        <dbReference type="Proteomes" id="UP000001400"/>
    </source>
</evidence>
<dbReference type="GO" id="GO:0036381">
    <property type="term" value="F:pyridoxal 5'-phosphate synthase (glutamine hydrolysing) activity"/>
    <property type="evidence" value="ECO:0007669"/>
    <property type="project" value="UniProtKB-UniRule"/>
</dbReference>
<sequence length="192" mass="21559">MKIGVLAIQGDVSEHIEAVKRALENFDVSGDVLYIRKKEQISRLDYIIIPGGESTTISRLMVNSGIYTEILKHAENGELGVIGTCAGSILMAKDVIDDKRVKTLGLMDMAVRRNFFGRQRESFETELDIEGLGKYHAVFIRAPVIDKCWDGCRPLAYIGDKIAMAKEGSFVALIFHPELTDDYRIYKLFLNL</sequence>
<dbReference type="InterPro" id="IPR029062">
    <property type="entry name" value="Class_I_gatase-like"/>
</dbReference>
<comment type="similarity">
    <text evidence="6">Belongs to the glutaminase PdxT/SNO family.</text>
</comment>
<feature type="binding site" evidence="6 8">
    <location>
        <begin position="140"/>
        <end position="141"/>
    </location>
    <ligand>
        <name>L-glutamine</name>
        <dbReference type="ChEBI" id="CHEBI:58359"/>
    </ligand>
</feature>
<evidence type="ECO:0000256" key="6">
    <source>
        <dbReference type="HAMAP-Rule" id="MF_01615"/>
    </source>
</evidence>
<dbReference type="PIRSF" id="PIRSF005639">
    <property type="entry name" value="Glut_amidoT_SNO"/>
    <property type="match status" value="1"/>
</dbReference>
<evidence type="ECO:0000256" key="7">
    <source>
        <dbReference type="PIRSR" id="PIRSR005639-1"/>
    </source>
</evidence>
<dbReference type="Gene3D" id="3.40.50.880">
    <property type="match status" value="1"/>
</dbReference>
<dbReference type="PROSITE" id="PS51130">
    <property type="entry name" value="PDXT_SNO_2"/>
    <property type="match status" value="1"/>
</dbReference>
<protein>
    <recommendedName>
        <fullName evidence="6">Pyridoxal 5'-phosphate synthase subunit PdxT</fullName>
        <ecNumber evidence="6">4.3.3.6</ecNumber>
    </recommendedName>
    <alternativeName>
        <fullName evidence="6">Pdx2</fullName>
    </alternativeName>
    <alternativeName>
        <fullName evidence="6">Pyridoxal 5'-phosphate synthase glutaminase subunit</fullName>
        <ecNumber evidence="6">3.5.1.2</ecNumber>
    </alternativeName>
</protein>
<dbReference type="GO" id="GO:0008614">
    <property type="term" value="P:pyridoxine metabolic process"/>
    <property type="evidence" value="ECO:0007669"/>
    <property type="project" value="TreeGrafter"/>
</dbReference>
<dbReference type="EC" id="3.5.1.2" evidence="6"/>
<accession>B5IA83</accession>
<dbReference type="eggNOG" id="arCOG00034">
    <property type="taxonomic scope" value="Archaea"/>
</dbReference>
<evidence type="ECO:0000313" key="9">
    <source>
        <dbReference type="EMBL" id="ADD08279.1"/>
    </source>
</evidence>
<dbReference type="GO" id="GO:0004359">
    <property type="term" value="F:glutaminase activity"/>
    <property type="evidence" value="ECO:0007669"/>
    <property type="project" value="UniProtKB-UniRule"/>
</dbReference>
<dbReference type="GO" id="GO:1903600">
    <property type="term" value="C:glutaminase complex"/>
    <property type="evidence" value="ECO:0007669"/>
    <property type="project" value="TreeGrafter"/>
</dbReference>
<proteinExistence type="inferred from homology"/>
<gene>
    <name evidence="6" type="primary">pdxT</name>
    <name evidence="9" type="ordered locus">Aboo_0468</name>
</gene>
<dbReference type="CDD" id="cd01749">
    <property type="entry name" value="GATase1_PB"/>
    <property type="match status" value="1"/>
</dbReference>
<evidence type="ECO:0000256" key="2">
    <source>
        <dbReference type="ARBA" id="ARBA00022898"/>
    </source>
</evidence>
<dbReference type="PANTHER" id="PTHR31559">
    <property type="entry name" value="PYRIDOXAL 5'-PHOSPHATE SYNTHASE SUBUNIT SNO"/>
    <property type="match status" value="1"/>
</dbReference>
<feature type="active site" description="Charge relay system" evidence="6 7">
    <location>
        <position position="176"/>
    </location>
</feature>
<keyword evidence="1 6" id="KW-0378">Hydrolase</keyword>
<evidence type="ECO:0000256" key="4">
    <source>
        <dbReference type="ARBA" id="ARBA00023239"/>
    </source>
</evidence>
<dbReference type="GeneID" id="8827413"/>
<dbReference type="OrthoDB" id="26717at2157"/>
<comment type="subunit">
    <text evidence="6">In the presence of PdxS, forms a dodecamer of heterodimers. Only shows activity in the heterodimer.</text>
</comment>
<feature type="binding site" evidence="6 8">
    <location>
        <begin position="52"/>
        <end position="54"/>
    </location>
    <ligand>
        <name>L-glutamine</name>
        <dbReference type="ChEBI" id="CHEBI:58359"/>
    </ligand>
</feature>
<comment type="function">
    <text evidence="6">Catalyzes the hydrolysis of glutamine to glutamate and ammonia as part of the biosynthesis of pyridoxal 5'-phosphate. The resulting ammonia molecule is channeled to the active site of PdxS.</text>
</comment>
<evidence type="ECO:0000256" key="1">
    <source>
        <dbReference type="ARBA" id="ARBA00022801"/>
    </source>
</evidence>
<organism evidence="9 10">
    <name type="scientific">Aciduliprofundum boonei (strain DSM 19572 / T469)</name>
    <dbReference type="NCBI Taxonomy" id="439481"/>
    <lineage>
        <taxon>Archaea</taxon>
        <taxon>Methanobacteriati</taxon>
        <taxon>Thermoplasmatota</taxon>
        <taxon>DHVE2 group</taxon>
        <taxon>Candidatus Aciduliprofundum</taxon>
    </lineage>
</organism>
<comment type="catalytic activity">
    <reaction evidence="5 6">
        <text>L-glutamine + H2O = L-glutamate + NH4(+)</text>
        <dbReference type="Rhea" id="RHEA:15889"/>
        <dbReference type="ChEBI" id="CHEBI:15377"/>
        <dbReference type="ChEBI" id="CHEBI:28938"/>
        <dbReference type="ChEBI" id="CHEBI:29985"/>
        <dbReference type="ChEBI" id="CHEBI:58359"/>
        <dbReference type="EC" id="3.5.1.2"/>
    </reaction>
</comment>
<dbReference type="InterPro" id="IPR002161">
    <property type="entry name" value="PdxT/SNO"/>
</dbReference>
<dbReference type="UniPathway" id="UPA00245"/>
<dbReference type="HOGENOM" id="CLU_069674_2_0_2"/>
<dbReference type="KEGG" id="abi:Aboo_0468"/>
<dbReference type="Proteomes" id="UP000001400">
    <property type="component" value="Chromosome"/>
</dbReference>
<dbReference type="MEROPS" id="C26.A32"/>
<dbReference type="AlphaFoldDB" id="B5IA83"/>
<dbReference type="PANTHER" id="PTHR31559:SF0">
    <property type="entry name" value="PYRIDOXAL 5'-PHOSPHATE SYNTHASE SUBUNIT SNO1-RELATED"/>
    <property type="match status" value="1"/>
</dbReference>
<keyword evidence="2 6" id="KW-0663">Pyridoxal phosphate</keyword>